<dbReference type="InterPro" id="IPR040154">
    <property type="entry name" value="Biotinidase/VNN"/>
</dbReference>
<feature type="domain" description="CN hydrolase" evidence="9">
    <location>
        <begin position="39"/>
        <end position="324"/>
    </location>
</feature>
<gene>
    <name evidence="10" type="ORF">chiPu_0000929</name>
</gene>
<comment type="caution">
    <text evidence="10">The sequence shown here is derived from an EMBL/GenBank/DDBJ whole genome shotgun (WGS) entry which is preliminary data.</text>
</comment>
<dbReference type="EC" id="3.5.1.12" evidence="6"/>
<dbReference type="STRING" id="137246.A0A401RWN3"/>
<evidence type="ECO:0000259" key="9">
    <source>
        <dbReference type="PROSITE" id="PS50263"/>
    </source>
</evidence>
<protein>
    <recommendedName>
        <fullName evidence="7">Biotinidase</fullName>
        <ecNumber evidence="6">3.5.1.12</ecNumber>
    </recommendedName>
</protein>
<dbReference type="Proteomes" id="UP000287033">
    <property type="component" value="Unassembled WGS sequence"/>
</dbReference>
<keyword evidence="2" id="KW-0732">Signal</keyword>
<dbReference type="CDD" id="cd07567">
    <property type="entry name" value="biotinidase_like"/>
    <property type="match status" value="1"/>
</dbReference>
<proteinExistence type="inferred from homology"/>
<dbReference type="PROSITE" id="PS50263">
    <property type="entry name" value="CN_HYDROLASE"/>
    <property type="match status" value="1"/>
</dbReference>
<dbReference type="FunFam" id="3.60.110.10:FF:000001">
    <property type="entry name" value="biotinidase isoform X1"/>
    <property type="match status" value="1"/>
</dbReference>
<dbReference type="SUPFAM" id="SSF56317">
    <property type="entry name" value="Carbon-nitrogen hydrolase"/>
    <property type="match status" value="1"/>
</dbReference>
<dbReference type="InterPro" id="IPR036526">
    <property type="entry name" value="C-N_Hydrolase_sf"/>
</dbReference>
<name>A0A401RWN3_CHIPU</name>
<evidence type="ECO:0000313" key="11">
    <source>
        <dbReference type="Proteomes" id="UP000287033"/>
    </source>
</evidence>
<keyword evidence="4" id="KW-0325">Glycoprotein</keyword>
<dbReference type="InterPro" id="IPR003010">
    <property type="entry name" value="C-N_Hydrolase"/>
</dbReference>
<evidence type="ECO:0000256" key="4">
    <source>
        <dbReference type="ARBA" id="ARBA00023180"/>
    </source>
</evidence>
<accession>A0A401RWN3</accession>
<sequence>METFFLRGLLLCWQCFVIPVWGLDFYTAAVFEHPTYLELNVSIVSTRSEALNIMKEFLDIYQEQVHAASKQGVKIIVFPEKGIHGFHFSRPAVFPYLEPIPDPNVIQWNPCLHPTTYNDTEVLHQLSCMARNGSMYLVANMGERQTCEQSDPKCPPDGRYHFNTNVVFDAEGTLIAKYQKWNLYFENIYDKPKTVQHVIFNTSFAGRFGIFTGFDILFYEPAVSLIENYGVNQIVFPTVWLNQLPLLSAVQFHQAFAAAFGISFFAANQHHPEEDVTGSGIHTPLDFPYYYYSESSESKLLVAKVPIITSRQNHSLQPEATAALFEGGNYFEAFVLQEKGEKQEQIGPMERNDPGDIFHNVVMYDNYTFISLTGLKGSLHICSNTLCCHVVYKRSNCTDGNLYALGAHDGLHTRLGTYYTQVCALVKCAGSSYDTCGQSVTNASEIIDFGLWGNFSTTHIYPEILADKMKIYRADTRGWANSNYYMIKKGMSAGLVTAALYGRWYEKD</sequence>
<evidence type="ECO:0000256" key="5">
    <source>
        <dbReference type="ARBA" id="ARBA00037073"/>
    </source>
</evidence>
<dbReference type="PANTHER" id="PTHR10609:SF14">
    <property type="entry name" value="BIOTINIDASE"/>
    <property type="match status" value="1"/>
</dbReference>
<keyword evidence="3" id="KW-0378">Hydrolase</keyword>
<evidence type="ECO:0000256" key="7">
    <source>
        <dbReference type="ARBA" id="ARBA00039680"/>
    </source>
</evidence>
<dbReference type="AlphaFoldDB" id="A0A401RWN3"/>
<evidence type="ECO:0000313" key="10">
    <source>
        <dbReference type="EMBL" id="GCC22541.1"/>
    </source>
</evidence>
<dbReference type="Pfam" id="PF00795">
    <property type="entry name" value="CN_hydrolase"/>
    <property type="match status" value="1"/>
</dbReference>
<dbReference type="Pfam" id="PF19018">
    <property type="entry name" value="Vanin_C"/>
    <property type="match status" value="1"/>
</dbReference>
<evidence type="ECO:0000256" key="2">
    <source>
        <dbReference type="ARBA" id="ARBA00022729"/>
    </source>
</evidence>
<keyword evidence="11" id="KW-1185">Reference proteome</keyword>
<comment type="similarity">
    <text evidence="1">Belongs to the carbon-nitrogen hydrolase superfamily. BTD/VNN family.</text>
</comment>
<dbReference type="OMA" id="SGKWNPC"/>
<evidence type="ECO:0000256" key="1">
    <source>
        <dbReference type="ARBA" id="ARBA00008225"/>
    </source>
</evidence>
<dbReference type="OrthoDB" id="10250282at2759"/>
<dbReference type="GO" id="GO:0047708">
    <property type="term" value="F:biotinidase activity"/>
    <property type="evidence" value="ECO:0007669"/>
    <property type="project" value="UniProtKB-EC"/>
</dbReference>
<organism evidence="10 11">
    <name type="scientific">Chiloscyllium punctatum</name>
    <name type="common">Brownbanded bambooshark</name>
    <name type="synonym">Hemiscyllium punctatum</name>
    <dbReference type="NCBI Taxonomy" id="137246"/>
    <lineage>
        <taxon>Eukaryota</taxon>
        <taxon>Metazoa</taxon>
        <taxon>Chordata</taxon>
        <taxon>Craniata</taxon>
        <taxon>Vertebrata</taxon>
        <taxon>Chondrichthyes</taxon>
        <taxon>Elasmobranchii</taxon>
        <taxon>Galeomorphii</taxon>
        <taxon>Galeoidea</taxon>
        <taxon>Orectolobiformes</taxon>
        <taxon>Hemiscylliidae</taxon>
        <taxon>Chiloscyllium</taxon>
    </lineage>
</organism>
<reference evidence="10 11" key="1">
    <citation type="journal article" date="2018" name="Nat. Ecol. Evol.">
        <title>Shark genomes provide insights into elasmobranch evolution and the origin of vertebrates.</title>
        <authorList>
            <person name="Hara Y"/>
            <person name="Yamaguchi K"/>
            <person name="Onimaru K"/>
            <person name="Kadota M"/>
            <person name="Koyanagi M"/>
            <person name="Keeley SD"/>
            <person name="Tatsumi K"/>
            <person name="Tanaka K"/>
            <person name="Motone F"/>
            <person name="Kageyama Y"/>
            <person name="Nozu R"/>
            <person name="Adachi N"/>
            <person name="Nishimura O"/>
            <person name="Nakagawa R"/>
            <person name="Tanegashima C"/>
            <person name="Kiyatake I"/>
            <person name="Matsumoto R"/>
            <person name="Murakumo K"/>
            <person name="Nishida K"/>
            <person name="Terakita A"/>
            <person name="Kuratani S"/>
            <person name="Sato K"/>
            <person name="Hyodo S Kuraku.S."/>
        </authorList>
    </citation>
    <scope>NUCLEOTIDE SEQUENCE [LARGE SCALE GENOMIC DNA]</scope>
</reference>
<evidence type="ECO:0000256" key="6">
    <source>
        <dbReference type="ARBA" id="ARBA00039012"/>
    </source>
</evidence>
<evidence type="ECO:0000256" key="3">
    <source>
        <dbReference type="ARBA" id="ARBA00022801"/>
    </source>
</evidence>
<dbReference type="Gene3D" id="3.60.110.10">
    <property type="entry name" value="Carbon-nitrogen hydrolase"/>
    <property type="match status" value="1"/>
</dbReference>
<dbReference type="PANTHER" id="PTHR10609">
    <property type="entry name" value="BIOTINIDASE-RELATED"/>
    <property type="match status" value="1"/>
</dbReference>
<comment type="catalytic activity">
    <reaction evidence="8">
        <text>biocytin + H2O = biotin + L-lysine</text>
        <dbReference type="Rhea" id="RHEA:77171"/>
        <dbReference type="ChEBI" id="CHEBI:15377"/>
        <dbReference type="ChEBI" id="CHEBI:32551"/>
        <dbReference type="ChEBI" id="CHEBI:57586"/>
        <dbReference type="ChEBI" id="CHEBI:195545"/>
        <dbReference type="EC" id="3.5.1.12"/>
    </reaction>
</comment>
<dbReference type="InterPro" id="IPR043957">
    <property type="entry name" value="Vanin_C"/>
</dbReference>
<evidence type="ECO:0000256" key="8">
    <source>
        <dbReference type="ARBA" id="ARBA00043697"/>
    </source>
</evidence>
<dbReference type="InterPro" id="IPR012101">
    <property type="entry name" value="Biotinidase-like_euk"/>
</dbReference>
<comment type="function">
    <text evidence="5">Catalytic release of biotin from biocytin, the product of biotin-dependent carboxylases degradation.</text>
</comment>
<dbReference type="EMBL" id="BEZZ01000013">
    <property type="protein sequence ID" value="GCC22541.1"/>
    <property type="molecule type" value="Genomic_DNA"/>
</dbReference>